<keyword evidence="1" id="KW-0472">Membrane</keyword>
<dbReference type="EMBL" id="MN577574">
    <property type="protein sequence ID" value="QGT51377.1"/>
    <property type="molecule type" value="Genomic_DNA"/>
</dbReference>
<dbReference type="GO" id="GO:0003677">
    <property type="term" value="F:DNA binding"/>
    <property type="evidence" value="ECO:0007669"/>
    <property type="project" value="InterPro"/>
</dbReference>
<sequence length="361" mass="40495">MDSYGTLLKQAREAKKISIETAAKDTSISSYYIEALENETTGVFHGEAYVVGFLRNYGDYLELDSQRLIKLYHNALTQEMPVPEGLIQKPKPSYFLPVIILGAAVVIAVAVLLTIYFKVYRPQQIEKQNTYAISNKVQEKIYELDEKPLTARIYVGDQIVVPTTDGNVVLTVKSDTNSRLGLQTPQGLQYFDLSETRELDVDGDGSVDIVVDVWEISSNENSRGAEIYIMLRDSTLVKNVDSTSIPISEGAKKQQTIILEDNRAYPFTLNATFRSPGVFRYAVDRKASQEGYYNSGDAVTLSANNRVRVWVANGNTVKFQIVAGGRTHDLEIAKAGEVVVEDIKWIRIDDFHYRLVVEELD</sequence>
<reference evidence="2" key="1">
    <citation type="journal article" date="2020" name="J. ISSAAS">
        <title>Lactobacilli and other gastrointestinal microbiota of Peromyscus leucopus, reservoir host for agents of Lyme disease and other zoonoses in North America.</title>
        <authorList>
            <person name="Milovic A."/>
            <person name="Bassam K."/>
            <person name="Shao H."/>
            <person name="Chatzistamou I."/>
            <person name="Tufts D.M."/>
            <person name="Diuk-Wasser M."/>
            <person name="Barbour A.G."/>
        </authorList>
    </citation>
    <scope>NUCLEOTIDE SEQUENCE</scope>
    <source>
        <strain evidence="2">LL50</strain>
    </source>
</reference>
<dbReference type="InterPro" id="IPR001387">
    <property type="entry name" value="Cro/C1-type_HTH"/>
</dbReference>
<evidence type="ECO:0000256" key="1">
    <source>
        <dbReference type="SAM" id="Phobius"/>
    </source>
</evidence>
<dbReference type="Pfam" id="PF13413">
    <property type="entry name" value="HTH_25"/>
    <property type="match status" value="1"/>
</dbReference>
<dbReference type="InterPro" id="IPR010982">
    <property type="entry name" value="Lambda_DNA-bd_dom_sf"/>
</dbReference>
<proteinExistence type="predicted"/>
<feature type="transmembrane region" description="Helical" evidence="1">
    <location>
        <begin position="94"/>
        <end position="117"/>
    </location>
</feature>
<name>A0A650ENE2_9SPIO</name>
<accession>A0A650ENE2</accession>
<dbReference type="InterPro" id="IPR050400">
    <property type="entry name" value="Bact_Cytoskel_RodZ"/>
</dbReference>
<dbReference type="Gene3D" id="1.10.260.40">
    <property type="entry name" value="lambda repressor-like DNA-binding domains"/>
    <property type="match status" value="1"/>
</dbReference>
<dbReference type="AlphaFoldDB" id="A0A650ENE2"/>
<dbReference type="CDD" id="cd00093">
    <property type="entry name" value="HTH_XRE"/>
    <property type="match status" value="1"/>
</dbReference>
<dbReference type="PANTHER" id="PTHR34475">
    <property type="match status" value="1"/>
</dbReference>
<gene>
    <name evidence="2" type="ORF">Unknown280_0690</name>
</gene>
<evidence type="ECO:0000313" key="2">
    <source>
        <dbReference type="EMBL" id="QGT51377.1"/>
    </source>
</evidence>
<protein>
    <submittedName>
        <fullName evidence="2">Transcriptional regulator</fullName>
    </submittedName>
</protein>
<keyword evidence="1" id="KW-0812">Transmembrane</keyword>
<keyword evidence="1" id="KW-1133">Transmembrane helix</keyword>
<organism evidence="2">
    <name type="scientific">uncultured Spirochaetaceae bacterium</name>
    <dbReference type="NCBI Taxonomy" id="201186"/>
    <lineage>
        <taxon>Bacteria</taxon>
        <taxon>Pseudomonadati</taxon>
        <taxon>Spirochaetota</taxon>
        <taxon>Spirochaetia</taxon>
        <taxon>Spirochaetales</taxon>
        <taxon>Spirochaetaceae</taxon>
        <taxon>environmental samples</taxon>
    </lineage>
</organism>
<dbReference type="PANTHER" id="PTHR34475:SF1">
    <property type="entry name" value="CYTOSKELETON PROTEIN RODZ"/>
    <property type="match status" value="1"/>
</dbReference>